<evidence type="ECO:0000259" key="7">
    <source>
        <dbReference type="Pfam" id="PF10035"/>
    </source>
</evidence>
<comment type="caution">
    <text evidence="8">The sequence shown here is derived from an EMBL/GenBank/DDBJ whole genome shotgun (WGS) entry which is preliminary data.</text>
</comment>
<organism evidence="8">
    <name type="scientific">Fervidobacterium pennivorans</name>
    <dbReference type="NCBI Taxonomy" id="93466"/>
    <lineage>
        <taxon>Bacteria</taxon>
        <taxon>Thermotogati</taxon>
        <taxon>Thermotogota</taxon>
        <taxon>Thermotogae</taxon>
        <taxon>Thermotogales</taxon>
        <taxon>Fervidobacteriaceae</taxon>
        <taxon>Fervidobacterium</taxon>
    </lineage>
</organism>
<protein>
    <submittedName>
        <fullName evidence="8">YitT family protein</fullName>
    </submittedName>
</protein>
<comment type="subcellular location">
    <subcellularLocation>
        <location evidence="1">Cell membrane</location>
        <topology evidence="1">Multi-pass membrane protein</topology>
    </subcellularLocation>
</comment>
<dbReference type="GO" id="GO:0005886">
    <property type="term" value="C:plasma membrane"/>
    <property type="evidence" value="ECO:0007669"/>
    <property type="project" value="UniProtKB-SubCell"/>
</dbReference>
<keyword evidence="3 6" id="KW-0812">Transmembrane</keyword>
<feature type="transmembrane region" description="Helical" evidence="6">
    <location>
        <begin position="151"/>
        <end position="174"/>
    </location>
</feature>
<dbReference type="Pfam" id="PF10035">
    <property type="entry name" value="DUF2179"/>
    <property type="match status" value="1"/>
</dbReference>
<dbReference type="PIRSF" id="PIRSF006483">
    <property type="entry name" value="Membrane_protein_YitT"/>
    <property type="match status" value="1"/>
</dbReference>
<dbReference type="CDD" id="cd16380">
    <property type="entry name" value="YitT_C"/>
    <property type="match status" value="1"/>
</dbReference>
<dbReference type="Gene3D" id="3.30.70.120">
    <property type="match status" value="1"/>
</dbReference>
<feature type="transmembrane region" description="Helical" evidence="6">
    <location>
        <begin position="112"/>
        <end position="131"/>
    </location>
</feature>
<feature type="transmembrane region" description="Helical" evidence="6">
    <location>
        <begin position="14"/>
        <end position="33"/>
    </location>
</feature>
<dbReference type="EMBL" id="DTBH01000034">
    <property type="protein sequence ID" value="HGQ76604.1"/>
    <property type="molecule type" value="Genomic_DNA"/>
</dbReference>
<feature type="transmembrane region" description="Helical" evidence="6">
    <location>
        <begin position="180"/>
        <end position="197"/>
    </location>
</feature>
<reference evidence="8" key="1">
    <citation type="journal article" date="2020" name="mSystems">
        <title>Genome- and Community-Level Interaction Insights into Carbon Utilization and Element Cycling Functions of Hydrothermarchaeota in Hydrothermal Sediment.</title>
        <authorList>
            <person name="Zhou Z."/>
            <person name="Liu Y."/>
            <person name="Xu W."/>
            <person name="Pan J."/>
            <person name="Luo Z.H."/>
            <person name="Li M."/>
        </authorList>
    </citation>
    <scope>NUCLEOTIDE SEQUENCE [LARGE SCALE GENOMIC DNA]</scope>
    <source>
        <strain evidence="8">SpSt-640</strain>
    </source>
</reference>
<evidence type="ECO:0000256" key="5">
    <source>
        <dbReference type="ARBA" id="ARBA00023136"/>
    </source>
</evidence>
<evidence type="ECO:0000256" key="6">
    <source>
        <dbReference type="SAM" id="Phobius"/>
    </source>
</evidence>
<evidence type="ECO:0000256" key="4">
    <source>
        <dbReference type="ARBA" id="ARBA00022989"/>
    </source>
</evidence>
<evidence type="ECO:0000256" key="1">
    <source>
        <dbReference type="ARBA" id="ARBA00004651"/>
    </source>
</evidence>
<dbReference type="Pfam" id="PF02588">
    <property type="entry name" value="YitT_membrane"/>
    <property type="match status" value="1"/>
</dbReference>
<feature type="transmembrane region" description="Helical" evidence="6">
    <location>
        <begin position="53"/>
        <end position="78"/>
    </location>
</feature>
<proteinExistence type="predicted"/>
<accession>A0A7V4FGG6</accession>
<sequence>MGSERRLENLVKEYFLSSFGVLLTALGLVIFLIPNNIAAGGASGLAIVLNRLIPLSVGIWMYIINITLFLTAFLIIGFDFSFKTIYCTFLLNFLIDFFDRILPIYKYQGKDVILAVFFGDILTAIGMAIAFSQNASTGGTDIIAKILNKFFGAPFGMSILFIDFAIGLAAGLVYNIDTGLYSILAIIVNGTTIDFVLKGLELSVNVWVVSEKIDEIKDFVLSELGRGCTVFEAKGGYTGLPRNVLLIVLKRRKLHELVNTIRTVDPKAFFFVNEARYVYGEGFKEIV</sequence>
<dbReference type="InterPro" id="IPR019264">
    <property type="entry name" value="DUF2179"/>
</dbReference>
<evidence type="ECO:0000256" key="2">
    <source>
        <dbReference type="ARBA" id="ARBA00022475"/>
    </source>
</evidence>
<dbReference type="AlphaFoldDB" id="A0A7V4FGG6"/>
<dbReference type="PANTHER" id="PTHR33545">
    <property type="entry name" value="UPF0750 MEMBRANE PROTEIN YITT-RELATED"/>
    <property type="match status" value="1"/>
</dbReference>
<gene>
    <name evidence="8" type="ORF">ENU12_01480</name>
</gene>
<keyword evidence="2" id="KW-1003">Cell membrane</keyword>
<dbReference type="InterPro" id="IPR003740">
    <property type="entry name" value="YitT"/>
</dbReference>
<keyword evidence="5 6" id="KW-0472">Membrane</keyword>
<keyword evidence="4 6" id="KW-1133">Transmembrane helix</keyword>
<evidence type="ECO:0000256" key="3">
    <source>
        <dbReference type="ARBA" id="ARBA00022692"/>
    </source>
</evidence>
<dbReference type="PANTHER" id="PTHR33545:SF5">
    <property type="entry name" value="UPF0750 MEMBRANE PROTEIN YITT"/>
    <property type="match status" value="1"/>
</dbReference>
<evidence type="ECO:0000313" key="8">
    <source>
        <dbReference type="EMBL" id="HGQ76604.1"/>
    </source>
</evidence>
<name>A0A7V4FGG6_FERPE</name>
<dbReference type="InterPro" id="IPR015867">
    <property type="entry name" value="N-reg_PII/ATP_PRibTrfase_C"/>
</dbReference>
<dbReference type="InterPro" id="IPR051461">
    <property type="entry name" value="UPF0750_membrane"/>
</dbReference>
<feature type="domain" description="DUF2179" evidence="7">
    <location>
        <begin position="226"/>
        <end position="280"/>
    </location>
</feature>